<gene>
    <name evidence="1" type="ORF">GCWU000325_00354</name>
</gene>
<organism evidence="1 2">
    <name type="scientific">Alloprevotella tannerae ATCC 51259</name>
    <dbReference type="NCBI Taxonomy" id="626522"/>
    <lineage>
        <taxon>Bacteria</taxon>
        <taxon>Pseudomonadati</taxon>
        <taxon>Bacteroidota</taxon>
        <taxon>Bacteroidia</taxon>
        <taxon>Bacteroidales</taxon>
        <taxon>Prevotellaceae</taxon>
        <taxon>Alloprevotella</taxon>
    </lineage>
</organism>
<keyword evidence="2" id="KW-1185">Reference proteome</keyword>
<evidence type="ECO:0000313" key="2">
    <source>
        <dbReference type="Proteomes" id="UP000003460"/>
    </source>
</evidence>
<evidence type="ECO:0000313" key="1">
    <source>
        <dbReference type="EMBL" id="EEX72693.1"/>
    </source>
</evidence>
<sequence>MPAPPILTRLDGLTLFSRQKRFQLTMKKACAREKKGLRS</sequence>
<comment type="caution">
    <text evidence="1">The sequence shown here is derived from an EMBL/GenBank/DDBJ whole genome shotgun (WGS) entry which is preliminary data.</text>
</comment>
<dbReference type="AlphaFoldDB" id="C9LDT2"/>
<dbReference type="EMBL" id="ACIJ02000007">
    <property type="protein sequence ID" value="EEX72693.1"/>
    <property type="molecule type" value="Genomic_DNA"/>
</dbReference>
<dbReference type="Proteomes" id="UP000003460">
    <property type="component" value="Unassembled WGS sequence"/>
</dbReference>
<name>C9LDT2_9BACT</name>
<accession>C9LDT2</accession>
<dbReference type="HOGENOM" id="CLU_3314907_0_0_10"/>
<protein>
    <submittedName>
        <fullName evidence="1">Uncharacterized protein</fullName>
    </submittedName>
</protein>
<proteinExistence type="predicted"/>
<reference evidence="1" key="1">
    <citation type="submission" date="2009-09" db="EMBL/GenBank/DDBJ databases">
        <authorList>
            <person name="Weinstock G."/>
            <person name="Sodergren E."/>
            <person name="Clifton S."/>
            <person name="Fulton L."/>
            <person name="Fulton B."/>
            <person name="Courtney L."/>
            <person name="Fronick C."/>
            <person name="Harrison M."/>
            <person name="Strong C."/>
            <person name="Farmer C."/>
            <person name="Delahaunty K."/>
            <person name="Markovic C."/>
            <person name="Hall O."/>
            <person name="Minx P."/>
            <person name="Tomlinson C."/>
            <person name="Mitreva M."/>
            <person name="Nelson J."/>
            <person name="Hou S."/>
            <person name="Wollam A."/>
            <person name="Pepin K.H."/>
            <person name="Johnson M."/>
            <person name="Bhonagiri V."/>
            <person name="Nash W.E."/>
            <person name="Warren W."/>
            <person name="Chinwalla A."/>
            <person name="Mardis E.R."/>
            <person name="Wilson R.K."/>
        </authorList>
    </citation>
    <scope>NUCLEOTIDE SEQUENCE [LARGE SCALE GENOMIC DNA]</scope>
    <source>
        <strain evidence="1">ATCC 51259</strain>
    </source>
</reference>